<dbReference type="AlphaFoldDB" id="A0A109UH48"/>
<name>A0A109UH48_9FIRM</name>
<dbReference type="Proteomes" id="UP000063781">
    <property type="component" value="Chromosome"/>
</dbReference>
<keyword evidence="13" id="KW-1185">Reference proteome</keyword>
<feature type="transmembrane region" description="Helical" evidence="11">
    <location>
        <begin position="39"/>
        <end position="58"/>
    </location>
</feature>
<keyword evidence="4 11" id="KW-0138">CF(0)</keyword>
<dbReference type="Gene3D" id="1.20.120.220">
    <property type="entry name" value="ATP synthase, F0 complex, subunit A"/>
    <property type="match status" value="1"/>
</dbReference>
<evidence type="ECO:0000256" key="6">
    <source>
        <dbReference type="ARBA" id="ARBA00022781"/>
    </source>
</evidence>
<evidence type="ECO:0000256" key="4">
    <source>
        <dbReference type="ARBA" id="ARBA00022547"/>
    </source>
</evidence>
<gene>
    <name evidence="11" type="primary">atpB</name>
    <name evidence="12" type="ORF">AOC36_06970</name>
</gene>
<evidence type="ECO:0000256" key="5">
    <source>
        <dbReference type="ARBA" id="ARBA00022692"/>
    </source>
</evidence>
<keyword evidence="10 11" id="KW-0066">ATP synthesis</keyword>
<evidence type="ECO:0000313" key="13">
    <source>
        <dbReference type="Proteomes" id="UP000063781"/>
    </source>
</evidence>
<dbReference type="EMBL" id="CP013213">
    <property type="protein sequence ID" value="AMC93733.1"/>
    <property type="molecule type" value="Genomic_DNA"/>
</dbReference>
<proteinExistence type="inferred from homology"/>
<keyword evidence="5 11" id="KW-0812">Transmembrane</keyword>
<keyword evidence="7 11" id="KW-1133">Transmembrane helix</keyword>
<sequence length="229" mass="25390">MMQAEVFSILVIAGAMIVLIMLSKRSIDMYEEGCKPRGLALYAIMYVQAIISITEPVLGKKRGRALAAYIGSVFLFILLSNWSGLVGLKNPTANYSVAFTFALLTWIIIQVTKIRENGIKGYISSFFKPLFFFIIPNIFSTLAPLISLSLRMFGNILSGTIIMTMLYSFTGLLSGMIPLIGGFDLIGVIVAPWLHVYFDIFSGFLQAFLFVSLTTIFIGIEYKEDLNNG</sequence>
<reference evidence="12 13" key="1">
    <citation type="submission" date="2015-10" db="EMBL/GenBank/DDBJ databases">
        <title>Erysipelothrix larvae sp. LV19 isolated from the larval gut of the rhinoceros beetle, Trypoxylus dichotomus.</title>
        <authorList>
            <person name="Lim S."/>
            <person name="Kim B.-C."/>
        </authorList>
    </citation>
    <scope>NUCLEOTIDE SEQUENCE [LARGE SCALE GENOMIC DNA]</scope>
    <source>
        <strain evidence="12 13">LV19</strain>
    </source>
</reference>
<feature type="transmembrane region" description="Helical" evidence="11">
    <location>
        <begin position="65"/>
        <end position="83"/>
    </location>
</feature>
<dbReference type="PRINTS" id="PR00123">
    <property type="entry name" value="ATPASEA"/>
</dbReference>
<keyword evidence="3 11" id="KW-0813">Transport</keyword>
<organism evidence="12 13">
    <name type="scientific">Erysipelothrix larvae</name>
    <dbReference type="NCBI Taxonomy" id="1514105"/>
    <lineage>
        <taxon>Bacteria</taxon>
        <taxon>Bacillati</taxon>
        <taxon>Bacillota</taxon>
        <taxon>Erysipelotrichia</taxon>
        <taxon>Erysipelotrichales</taxon>
        <taxon>Erysipelotrichaceae</taxon>
        <taxon>Erysipelothrix</taxon>
    </lineage>
</organism>
<evidence type="ECO:0000256" key="7">
    <source>
        <dbReference type="ARBA" id="ARBA00022989"/>
    </source>
</evidence>
<keyword evidence="11" id="KW-1003">Cell membrane</keyword>
<evidence type="ECO:0000256" key="9">
    <source>
        <dbReference type="ARBA" id="ARBA00023136"/>
    </source>
</evidence>
<dbReference type="PANTHER" id="PTHR42823">
    <property type="entry name" value="ATP SYNTHASE SUBUNIT A, CHLOROPLASTIC"/>
    <property type="match status" value="1"/>
</dbReference>
<keyword evidence="6 11" id="KW-0375">Hydrogen ion transport</keyword>
<accession>A0A109UH48</accession>
<dbReference type="HAMAP" id="MF_01393">
    <property type="entry name" value="ATP_synth_a_bact"/>
    <property type="match status" value="1"/>
</dbReference>
<protein>
    <recommendedName>
        <fullName evidence="11">ATP synthase subunit a</fullName>
    </recommendedName>
    <alternativeName>
        <fullName evidence="11">ATP synthase F0 sector subunit a</fullName>
    </alternativeName>
    <alternativeName>
        <fullName evidence="11">F-ATPase subunit 6</fullName>
    </alternativeName>
</protein>
<evidence type="ECO:0000313" key="12">
    <source>
        <dbReference type="EMBL" id="AMC93733.1"/>
    </source>
</evidence>
<evidence type="ECO:0000256" key="2">
    <source>
        <dbReference type="ARBA" id="ARBA00006810"/>
    </source>
</evidence>
<comment type="similarity">
    <text evidence="2 11">Belongs to the ATPase A chain family.</text>
</comment>
<feature type="transmembrane region" description="Helical" evidence="11">
    <location>
        <begin position="126"/>
        <end position="146"/>
    </location>
</feature>
<evidence type="ECO:0000256" key="1">
    <source>
        <dbReference type="ARBA" id="ARBA00004141"/>
    </source>
</evidence>
<dbReference type="OrthoDB" id="9789241at2"/>
<comment type="function">
    <text evidence="11">Key component of the proton channel; it plays a direct role in the translocation of protons across the membrane.</text>
</comment>
<dbReference type="Pfam" id="PF00119">
    <property type="entry name" value="ATP-synt_A"/>
    <property type="match status" value="1"/>
</dbReference>
<dbReference type="InterPro" id="IPR035908">
    <property type="entry name" value="F0_ATP_A_sf"/>
</dbReference>
<comment type="subcellular location">
    <subcellularLocation>
        <location evidence="11">Cell membrane</location>
        <topology evidence="11">Multi-pass membrane protein</topology>
    </subcellularLocation>
    <subcellularLocation>
        <location evidence="1">Membrane</location>
        <topology evidence="1">Multi-pass membrane protein</topology>
    </subcellularLocation>
</comment>
<feature type="transmembrane region" description="Helical" evidence="11">
    <location>
        <begin position="200"/>
        <end position="220"/>
    </location>
</feature>
<evidence type="ECO:0000256" key="3">
    <source>
        <dbReference type="ARBA" id="ARBA00022448"/>
    </source>
</evidence>
<dbReference type="GO" id="GO:0045259">
    <property type="term" value="C:proton-transporting ATP synthase complex"/>
    <property type="evidence" value="ECO:0007669"/>
    <property type="project" value="UniProtKB-KW"/>
</dbReference>
<dbReference type="STRING" id="1514105.AOC36_06970"/>
<dbReference type="SUPFAM" id="SSF81336">
    <property type="entry name" value="F1F0 ATP synthase subunit A"/>
    <property type="match status" value="1"/>
</dbReference>
<evidence type="ECO:0000256" key="11">
    <source>
        <dbReference type="HAMAP-Rule" id="MF_01393"/>
    </source>
</evidence>
<dbReference type="GO" id="GO:0046933">
    <property type="term" value="F:proton-transporting ATP synthase activity, rotational mechanism"/>
    <property type="evidence" value="ECO:0007669"/>
    <property type="project" value="UniProtKB-UniRule"/>
</dbReference>
<evidence type="ECO:0000256" key="10">
    <source>
        <dbReference type="ARBA" id="ARBA00023310"/>
    </source>
</evidence>
<dbReference type="GO" id="GO:0005886">
    <property type="term" value="C:plasma membrane"/>
    <property type="evidence" value="ECO:0007669"/>
    <property type="project" value="UniProtKB-SubCell"/>
</dbReference>
<feature type="transmembrane region" description="Helical" evidence="11">
    <location>
        <begin position="95"/>
        <end position="114"/>
    </location>
</feature>
<dbReference type="KEGG" id="erl:AOC36_06970"/>
<dbReference type="GO" id="GO:0042777">
    <property type="term" value="P:proton motive force-driven plasma membrane ATP synthesis"/>
    <property type="evidence" value="ECO:0007669"/>
    <property type="project" value="TreeGrafter"/>
</dbReference>
<dbReference type="InterPro" id="IPR000568">
    <property type="entry name" value="ATP_synth_F0_asu"/>
</dbReference>
<dbReference type="InterPro" id="IPR045082">
    <property type="entry name" value="ATP_syn_F0_a_bact/chloroplast"/>
</dbReference>
<keyword evidence="8 11" id="KW-0406">Ion transport</keyword>
<feature type="transmembrane region" description="Helical" evidence="11">
    <location>
        <begin position="176"/>
        <end position="194"/>
    </location>
</feature>
<feature type="transmembrane region" description="Helical" evidence="11">
    <location>
        <begin position="7"/>
        <end position="27"/>
    </location>
</feature>
<evidence type="ECO:0000256" key="8">
    <source>
        <dbReference type="ARBA" id="ARBA00023065"/>
    </source>
</evidence>
<keyword evidence="9 11" id="KW-0472">Membrane</keyword>
<dbReference type="PANTHER" id="PTHR42823:SF3">
    <property type="entry name" value="ATP SYNTHASE SUBUNIT A, CHLOROPLASTIC"/>
    <property type="match status" value="1"/>
</dbReference>